<keyword evidence="6" id="KW-1185">Reference proteome</keyword>
<evidence type="ECO:0000313" key="6">
    <source>
        <dbReference type="Proteomes" id="UP000199643"/>
    </source>
</evidence>
<dbReference type="CDD" id="cd03146">
    <property type="entry name" value="GAT1_Peptidase_E"/>
    <property type="match status" value="1"/>
</dbReference>
<organism evidence="5 6">
    <name type="scientific">Pedobacter terrae</name>
    <dbReference type="NCBI Taxonomy" id="405671"/>
    <lineage>
        <taxon>Bacteria</taxon>
        <taxon>Pseudomonadati</taxon>
        <taxon>Bacteroidota</taxon>
        <taxon>Sphingobacteriia</taxon>
        <taxon>Sphingobacteriales</taxon>
        <taxon>Sphingobacteriaceae</taxon>
        <taxon>Pedobacter</taxon>
    </lineage>
</organism>
<keyword evidence="2" id="KW-0645">Protease</keyword>
<keyword evidence="4" id="KW-0720">Serine protease</keyword>
<dbReference type="Gene3D" id="3.40.50.880">
    <property type="match status" value="1"/>
</dbReference>
<evidence type="ECO:0000256" key="2">
    <source>
        <dbReference type="ARBA" id="ARBA00022670"/>
    </source>
</evidence>
<reference evidence="6" key="1">
    <citation type="submission" date="2016-10" db="EMBL/GenBank/DDBJ databases">
        <authorList>
            <person name="Varghese N."/>
            <person name="Submissions S."/>
        </authorList>
    </citation>
    <scope>NUCLEOTIDE SEQUENCE [LARGE SCALE GENOMIC DNA]</scope>
    <source>
        <strain evidence="6">DSM 17933</strain>
    </source>
</reference>
<dbReference type="GO" id="GO:0008236">
    <property type="term" value="F:serine-type peptidase activity"/>
    <property type="evidence" value="ECO:0007669"/>
    <property type="project" value="UniProtKB-KW"/>
</dbReference>
<keyword evidence="3" id="KW-0378">Hydrolase</keyword>
<evidence type="ECO:0000256" key="1">
    <source>
        <dbReference type="ARBA" id="ARBA00006534"/>
    </source>
</evidence>
<accession>A0A1G7U6X0</accession>
<name>A0A1G7U6X0_9SPHI</name>
<evidence type="ECO:0000256" key="3">
    <source>
        <dbReference type="ARBA" id="ARBA00022801"/>
    </source>
</evidence>
<dbReference type="InterPro" id="IPR005320">
    <property type="entry name" value="Peptidase_S51"/>
</dbReference>
<dbReference type="SUPFAM" id="SSF52317">
    <property type="entry name" value="Class I glutamine amidotransferase-like"/>
    <property type="match status" value="1"/>
</dbReference>
<dbReference type="PANTHER" id="PTHR20842">
    <property type="entry name" value="PROTEASE S51 ALPHA-ASPARTYL DIPEPTIDASE"/>
    <property type="match status" value="1"/>
</dbReference>
<dbReference type="NCBIfam" id="NF003642">
    <property type="entry name" value="PRK05282.1"/>
    <property type="match status" value="1"/>
</dbReference>
<dbReference type="EMBL" id="FNCH01000006">
    <property type="protein sequence ID" value="SDG42520.1"/>
    <property type="molecule type" value="Genomic_DNA"/>
</dbReference>
<dbReference type="AlphaFoldDB" id="A0A1G7U6X0"/>
<dbReference type="InterPro" id="IPR029062">
    <property type="entry name" value="Class_I_gatase-like"/>
</dbReference>
<proteinExistence type="inferred from homology"/>
<comment type="similarity">
    <text evidence="1">Belongs to the peptidase S51 family.</text>
</comment>
<evidence type="ECO:0000256" key="4">
    <source>
        <dbReference type="ARBA" id="ARBA00022825"/>
    </source>
</evidence>
<dbReference type="GO" id="GO:0006508">
    <property type="term" value="P:proteolysis"/>
    <property type="evidence" value="ECO:0007669"/>
    <property type="project" value="UniProtKB-KW"/>
</dbReference>
<dbReference type="Proteomes" id="UP000199643">
    <property type="component" value="Unassembled WGS sequence"/>
</dbReference>
<dbReference type="Pfam" id="PF03575">
    <property type="entry name" value="Peptidase_S51"/>
    <property type="match status" value="1"/>
</dbReference>
<dbReference type="RefSeq" id="WP_244155631.1">
    <property type="nucleotide sequence ID" value="NZ_FNCH01000006.1"/>
</dbReference>
<protein>
    <submittedName>
        <fullName evidence="5">Dipeptidase E</fullName>
    </submittedName>
</protein>
<sequence length="257" mass="28480">MKNGILNRPNYFISAKKPIIAYKANNMNVILASTSTLFGGNYLEYLKDELITLFAGINEIIFIPFARPGGISHEEYTIKARDFFAQLNIGVKGLHEFDNPVSAINEANGYFTGGGNTFLLVKTLHDLGIMAHLSDNIRKGKPYLGCSAGSNIGGLNMKTTNDMPIVYPSSFDCMGLVPFNLNPHYLDPNPELKHNGETRETRIMEFLTQNNVKVIGLREGNWIRILGDKITTEGSENTRIFEAEKAPYECPPGSSLL</sequence>
<gene>
    <name evidence="5" type="ORF">SAMN05421827_106178</name>
</gene>
<evidence type="ECO:0000313" key="5">
    <source>
        <dbReference type="EMBL" id="SDG42520.1"/>
    </source>
</evidence>
<dbReference type="PANTHER" id="PTHR20842:SF0">
    <property type="entry name" value="ALPHA-ASPARTYL DIPEPTIDASE"/>
    <property type="match status" value="1"/>
</dbReference>